<comment type="caution">
    <text evidence="3">The sequence shown here is derived from an EMBL/GenBank/DDBJ whole genome shotgun (WGS) entry which is preliminary data.</text>
</comment>
<dbReference type="InterPro" id="IPR011050">
    <property type="entry name" value="Pectin_lyase_fold/virulence"/>
</dbReference>
<name>A0A2N3I9C2_9BACT</name>
<dbReference type="SMART" id="SM00710">
    <property type="entry name" value="PbH1"/>
    <property type="match status" value="6"/>
</dbReference>
<organism evidence="3 4">
    <name type="scientific">Labilibaculum manganireducens</name>
    <dbReference type="NCBI Taxonomy" id="1940525"/>
    <lineage>
        <taxon>Bacteria</taxon>
        <taxon>Pseudomonadati</taxon>
        <taxon>Bacteroidota</taxon>
        <taxon>Bacteroidia</taxon>
        <taxon>Marinilabiliales</taxon>
        <taxon>Marinifilaceae</taxon>
        <taxon>Labilibaculum</taxon>
    </lineage>
</organism>
<dbReference type="SUPFAM" id="SSF51126">
    <property type="entry name" value="Pectin lyase-like"/>
    <property type="match status" value="1"/>
</dbReference>
<dbReference type="PROSITE" id="PS51257">
    <property type="entry name" value="PROKAR_LIPOPROTEIN"/>
    <property type="match status" value="1"/>
</dbReference>
<protein>
    <recommendedName>
        <fullName evidence="2">Right handed beta helix domain-containing protein</fullName>
    </recommendedName>
</protein>
<gene>
    <name evidence="3" type="ORF">BZG01_09070</name>
</gene>
<dbReference type="Proteomes" id="UP000233618">
    <property type="component" value="Unassembled WGS sequence"/>
</dbReference>
<feature type="signal peptide" evidence="1">
    <location>
        <begin position="1"/>
        <end position="21"/>
    </location>
</feature>
<keyword evidence="4" id="KW-1185">Reference proteome</keyword>
<dbReference type="EMBL" id="MVDE01000011">
    <property type="protein sequence ID" value="PKQ66942.1"/>
    <property type="molecule type" value="Genomic_DNA"/>
</dbReference>
<dbReference type="AlphaFoldDB" id="A0A2N3I9C2"/>
<feature type="domain" description="Right handed beta helix" evidence="2">
    <location>
        <begin position="130"/>
        <end position="292"/>
    </location>
</feature>
<dbReference type="Pfam" id="PF13229">
    <property type="entry name" value="Beta_helix"/>
    <property type="match status" value="1"/>
</dbReference>
<dbReference type="Gene3D" id="2.160.20.10">
    <property type="entry name" value="Single-stranded right-handed beta-helix, Pectin lyase-like"/>
    <property type="match status" value="1"/>
</dbReference>
<keyword evidence="1" id="KW-0732">Signal</keyword>
<dbReference type="InterPro" id="IPR039448">
    <property type="entry name" value="Beta_helix"/>
</dbReference>
<evidence type="ECO:0000313" key="4">
    <source>
        <dbReference type="Proteomes" id="UP000233618"/>
    </source>
</evidence>
<evidence type="ECO:0000313" key="3">
    <source>
        <dbReference type="EMBL" id="PKQ66942.1"/>
    </source>
</evidence>
<feature type="chain" id="PRO_5014878308" description="Right handed beta helix domain-containing protein" evidence="1">
    <location>
        <begin position="22"/>
        <end position="385"/>
    </location>
</feature>
<dbReference type="InterPro" id="IPR012334">
    <property type="entry name" value="Pectin_lyas_fold"/>
</dbReference>
<dbReference type="RefSeq" id="WP_101309517.1">
    <property type="nucleotide sequence ID" value="NZ_MVDE01000011.1"/>
</dbReference>
<dbReference type="InterPro" id="IPR006626">
    <property type="entry name" value="PbH1"/>
</dbReference>
<sequence>MRNKSRVIAVMMILTMWFSFASCDDELVEEQDSTEVVEPIVDENNDGTTVADTTGGTNTENRPIIENQTFNKTLIIDGHENDSLIIRNCTFENMSDIALLIKTVDHVIIRDCIFRNLQSHAIFLQAGQSSDDILIEGNEIYNVSGIGIFAGEDHINTKCLGNIINEVGLVNIDGHTPHGIYLCGKNFMIEGNTISKCGSEDGKGVGISVRSYGTISKNKIYDGKASGISFSSDHSAFYGTLLIENNVIFDNFENAISLYMSNEDSPLGKVTVRFNTLLSGNKPVIYANTWKSMESELESLGNILIRTDGDINYVDVSTSNPFIESQNLVSSGDLGFSDFTDRDFHLISGSKALNFAVGILDFPRKDMEDKNRSSSDLDAGAYEAK</sequence>
<proteinExistence type="predicted"/>
<evidence type="ECO:0000256" key="1">
    <source>
        <dbReference type="SAM" id="SignalP"/>
    </source>
</evidence>
<accession>A0A2N3I9C2</accession>
<evidence type="ECO:0000259" key="2">
    <source>
        <dbReference type="Pfam" id="PF13229"/>
    </source>
</evidence>
<reference evidence="3 4" key="1">
    <citation type="journal article" date="2017" name="Front. Microbiol.">
        <title>Labilibaculum manganireducens gen. nov., sp. nov. and Labilibaculum filiforme sp. nov., Novel Bacteroidetes Isolated from Subsurface Sediments of the Baltic Sea.</title>
        <authorList>
            <person name="Vandieken V."/>
            <person name="Marshall I.P."/>
            <person name="Niemann H."/>
            <person name="Engelen B."/>
            <person name="Cypionka H."/>
        </authorList>
    </citation>
    <scope>NUCLEOTIDE SEQUENCE [LARGE SCALE GENOMIC DNA]</scope>
    <source>
        <strain evidence="3 4">59.10-2M</strain>
    </source>
</reference>